<dbReference type="RefSeq" id="WP_184731202.1">
    <property type="nucleotide sequence ID" value="NZ_JACHIW010000002.1"/>
</dbReference>
<keyword evidence="1" id="KW-1133">Transmembrane helix</keyword>
<reference evidence="2 3" key="1">
    <citation type="submission" date="2020-08" db="EMBL/GenBank/DDBJ databases">
        <title>Sequencing the genomes of 1000 actinobacteria strains.</title>
        <authorList>
            <person name="Klenk H.-P."/>
        </authorList>
    </citation>
    <scope>NUCLEOTIDE SEQUENCE [LARGE SCALE GENOMIC DNA]</scope>
    <source>
        <strain evidence="2 3">DSM 45584</strain>
    </source>
</reference>
<evidence type="ECO:0000256" key="1">
    <source>
        <dbReference type="SAM" id="Phobius"/>
    </source>
</evidence>
<keyword evidence="1" id="KW-0472">Membrane</keyword>
<sequence length="99" mass="10369">MHSSMLSSPGVEPPSDPAIAAYWHGFWIAAVVIVAVVALVVTIITKVNRIEKQAAMTVVHLSAGKEASSPFEDLVEANVHLRALLVPRPSTATQAGGVS</sequence>
<evidence type="ECO:0000313" key="2">
    <source>
        <dbReference type="EMBL" id="MBB5159038.1"/>
    </source>
</evidence>
<protein>
    <submittedName>
        <fullName evidence="2">Uncharacterized protein</fullName>
    </submittedName>
</protein>
<organism evidence="2 3">
    <name type="scientific">Saccharopolyspora phatthalungensis</name>
    <dbReference type="NCBI Taxonomy" id="664693"/>
    <lineage>
        <taxon>Bacteria</taxon>
        <taxon>Bacillati</taxon>
        <taxon>Actinomycetota</taxon>
        <taxon>Actinomycetes</taxon>
        <taxon>Pseudonocardiales</taxon>
        <taxon>Pseudonocardiaceae</taxon>
        <taxon>Saccharopolyspora</taxon>
    </lineage>
</organism>
<accession>A0A840QJ47</accession>
<gene>
    <name evidence="2" type="ORF">BJ970_006637</name>
</gene>
<proteinExistence type="predicted"/>
<keyword evidence="3" id="KW-1185">Reference proteome</keyword>
<keyword evidence="1" id="KW-0812">Transmembrane</keyword>
<dbReference type="EMBL" id="JACHIW010000002">
    <property type="protein sequence ID" value="MBB5159038.1"/>
    <property type="molecule type" value="Genomic_DNA"/>
</dbReference>
<dbReference type="AlphaFoldDB" id="A0A840QJ47"/>
<evidence type="ECO:0000313" key="3">
    <source>
        <dbReference type="Proteomes" id="UP000584374"/>
    </source>
</evidence>
<feature type="transmembrane region" description="Helical" evidence="1">
    <location>
        <begin position="20"/>
        <end position="44"/>
    </location>
</feature>
<dbReference type="Proteomes" id="UP000584374">
    <property type="component" value="Unassembled WGS sequence"/>
</dbReference>
<comment type="caution">
    <text evidence="2">The sequence shown here is derived from an EMBL/GenBank/DDBJ whole genome shotgun (WGS) entry which is preliminary data.</text>
</comment>
<name>A0A840QJ47_9PSEU</name>